<proteinExistence type="predicted"/>
<dbReference type="Proteomes" id="UP000030764">
    <property type="component" value="Unassembled WGS sequence"/>
</dbReference>
<dbReference type="GO" id="GO:0000466">
    <property type="term" value="P:maturation of 5.8S rRNA from tricistronic rRNA transcript (SSU-rRNA, 5.8S rRNA, LSU-rRNA)"/>
    <property type="evidence" value="ECO:0007669"/>
    <property type="project" value="TreeGrafter"/>
</dbReference>
<dbReference type="InterPro" id="IPR039844">
    <property type="entry name" value="URB1"/>
</dbReference>
<feature type="non-terminal residue" evidence="2">
    <location>
        <position position="1730"/>
    </location>
</feature>
<dbReference type="Pfam" id="PF16201">
    <property type="entry name" value="NopRA1"/>
    <property type="match status" value="1"/>
</dbReference>
<name>A0A085M994_9BILA</name>
<protein>
    <recommendedName>
        <fullName evidence="1">URB1 C-terminal domain-containing protein</fullName>
    </recommendedName>
</protein>
<accession>A0A085M994</accession>
<dbReference type="PANTHER" id="PTHR13500">
    <property type="entry name" value="NUCLEOLAR PRERIBOSOMAL-ASSOCIATED PROTEIN 1"/>
    <property type="match status" value="1"/>
</dbReference>
<evidence type="ECO:0000259" key="1">
    <source>
        <dbReference type="Pfam" id="PF16201"/>
    </source>
</evidence>
<keyword evidence="3" id="KW-1185">Reference proteome</keyword>
<dbReference type="PANTHER" id="PTHR13500:SF0">
    <property type="entry name" value="NUCLEOLAR PRE-RIBOSOMAL-ASSOCIATED PROTEIN 1"/>
    <property type="match status" value="1"/>
</dbReference>
<evidence type="ECO:0000313" key="2">
    <source>
        <dbReference type="EMBL" id="KFD53790.1"/>
    </source>
</evidence>
<gene>
    <name evidence="2" type="ORF">M513_05296</name>
</gene>
<dbReference type="EMBL" id="KL363213">
    <property type="protein sequence ID" value="KFD53790.1"/>
    <property type="molecule type" value="Genomic_DNA"/>
</dbReference>
<organism evidence="2 3">
    <name type="scientific">Trichuris suis</name>
    <name type="common">pig whipworm</name>
    <dbReference type="NCBI Taxonomy" id="68888"/>
    <lineage>
        <taxon>Eukaryota</taxon>
        <taxon>Metazoa</taxon>
        <taxon>Ecdysozoa</taxon>
        <taxon>Nematoda</taxon>
        <taxon>Enoplea</taxon>
        <taxon>Dorylaimia</taxon>
        <taxon>Trichinellida</taxon>
        <taxon>Trichuridae</taxon>
        <taxon>Trichuris</taxon>
    </lineage>
</organism>
<feature type="domain" description="URB1 C-terminal" evidence="1">
    <location>
        <begin position="1359"/>
        <end position="1545"/>
    </location>
</feature>
<sequence length="1730" mass="196528">MKRRLQLDDNVFVEELAKKKKAVLLSKKFDGSLFHSSIGREDADITSCLTVWLNAYDAYEAGKSENDPVAEFFVHSYDGEELVKWLERAEQPFTVHSVLSVIFKIIDCANKPGSPFRQRAILVFGQFIRRAAALRRQLREPTVAYRNMLLKVLTSGASLGAVAVDDLIRFFDLDDAALTQQFKDPTLRDDCINFVNVVIRFASQQALQKICGEKFILRTMLHSVNSSSLELICKSVDTVRQIMETAEVSKYNKVRILHICSRSICSLLDGEGLEECLRNFFSSCIEQLHASEVNLGQGERPPNNVLYKLHVELAPYAGYSSLARMVIVNLLQVCPDLMSRCLEYDCANPTDQTLQQIGLLWATVLKDTSCNIDSFCTKLVNVEILAKFVVPDLAIKSIAMPLWESGNADSIVIASRLLRALVFRADRALNALQDDDLVQQVGSIFLQVLPSFEEVRLCFLYSSQPYANGGLYELDVSTAELVVSSLLLFHRLNKDFLLNVDLVQIFLATEGFLNMDLKLQLISLVPQSSVELVDLVQKLEEGRSFVGQLLRCYENGTNSEHCSLDNAFCQMCQLSEVLANHTTEMKLWLAAFAHVGSDPVRECFEEIIHAAVCSGYSRYEDLLRSAGMLEGNWPTNGDDTAMRVFFDQFVLAMKQTLEFSILVPTLLWWCQMQKPLADEVEQCALRCLRLILWFQKGNRDRLLTILKNSHCPLAKVIAKEEAQLDRKGKLRTDADAFEVEAFSRYLSRKQRSQDSADIFDLQSCPAKRLDNFLFLVHLWRKARAKNLPSEDHMFSLVDQAMDIWDMDAELFLQIDIVKEDLLSSLLRLHFSLKRCFSSPHFRQLMLRDLPQCMSDLIITPACQSKSTEIAVQLASMATAEQLMVTLSNVDNGQSLNFTALEFFWLQLLEFAKDDHEIAVRLSRDKCTCVTTSLFWELPDEPSCCDSVFRIMDSLFSCLPVKLNLTSCAQLLFRYIVKSEHAVRLFITMQKADRKGIMRRLLIQWAVENSDSLPYEADTLLPIFRLNVDCDNADFVSTVCRLYADRFANVAHWNDDLISLAFALNKSQPSIRPILIKSCRRVVDSPKLMQLNHCLTTFAAALDDCLSAMELLVLCIEKSGETVTNFEDALVGRVQMLWRPPVGSTLYRELWQLILSRRFSSPSHVQLVCQMVASLKSTMGLSIVSMVFGHSQFGPVVVIGREEQPRHALLSLLLVCCENDNSMMDSSNIPALLSSYGATVGLADTTILKLLALYESSGADLSIFYPLVWGSTALSSFANWKLLGPSLWNRPSADDVLSSIDEEKMRRTIVNFPLDLKLDVRHSCPTSDLYDPRFLLPALSRILRCDSVMNCRRFVTTNCLSFLLCGLSFADPDLRALCYSNLVDFHEALKGSEDFAEKGQLSFLLALVRQSITRDNQRLPFIISLFLSRLVWVFVNPRNPVYRTVCEFLLIGPRLNLGLVPNFLRFFHSSSAQHRQERLWVLNLLADGLRTTIDFDIAYRLFTFKFLFSFYHCSLCERYQRSAILRVMLAASQIPKAVRVLCKQHNWLGFLLTLCQDQSAWTVAEVLCNIFRFIFRRKRSLRWNLAVGWISCACSALSVTKMRSEDHAELAIRLTDMLLMAYSMHPFGSTVSQLSDVVDKFIPYMDATKECKTRRMLGKAFIQSFCVAGAQSISTDLLRHYFSTVYRTSLSDQLLVNTVRKIGKLCKSHSKFDQLKPYLRTARYAVKMRTK</sequence>
<dbReference type="InterPro" id="IPR032436">
    <property type="entry name" value="URB1_C"/>
</dbReference>
<reference evidence="2 3" key="1">
    <citation type="journal article" date="2014" name="Nat. Genet.">
        <title>Genome and transcriptome of the porcine whipworm Trichuris suis.</title>
        <authorList>
            <person name="Jex A.R."/>
            <person name="Nejsum P."/>
            <person name="Schwarz E.M."/>
            <person name="Hu L."/>
            <person name="Young N.D."/>
            <person name="Hall R.S."/>
            <person name="Korhonen P.K."/>
            <person name="Liao S."/>
            <person name="Thamsborg S."/>
            <person name="Xia J."/>
            <person name="Xu P."/>
            <person name="Wang S."/>
            <person name="Scheerlinck J.P."/>
            <person name="Hofmann A."/>
            <person name="Sternberg P.W."/>
            <person name="Wang J."/>
            <person name="Gasser R.B."/>
        </authorList>
    </citation>
    <scope>NUCLEOTIDE SEQUENCE [LARGE SCALE GENOMIC DNA]</scope>
    <source>
        <strain evidence="2">DCEP-RM93M</strain>
    </source>
</reference>
<dbReference type="GO" id="GO:0005730">
    <property type="term" value="C:nucleolus"/>
    <property type="evidence" value="ECO:0007669"/>
    <property type="project" value="TreeGrafter"/>
</dbReference>
<dbReference type="GO" id="GO:0000463">
    <property type="term" value="P:maturation of LSU-rRNA from tricistronic rRNA transcript (SSU-rRNA, 5.8S rRNA, LSU-rRNA)"/>
    <property type="evidence" value="ECO:0007669"/>
    <property type="project" value="TreeGrafter"/>
</dbReference>
<evidence type="ECO:0000313" key="3">
    <source>
        <dbReference type="Proteomes" id="UP000030764"/>
    </source>
</evidence>